<evidence type="ECO:0000256" key="10">
    <source>
        <dbReference type="ARBA" id="ARBA00049244"/>
    </source>
</evidence>
<dbReference type="InterPro" id="IPR040982">
    <property type="entry name" value="DNA_pol3_finger"/>
</dbReference>
<protein>
    <recommendedName>
        <fullName evidence="4">DNA polymerase III subunit alpha</fullName>
        <ecNumber evidence="3">2.7.7.7</ecNumber>
    </recommendedName>
</protein>
<dbReference type="GO" id="GO:0005737">
    <property type="term" value="C:cytoplasm"/>
    <property type="evidence" value="ECO:0007669"/>
    <property type="project" value="UniProtKB-SubCell"/>
</dbReference>
<dbReference type="GO" id="GO:0003887">
    <property type="term" value="F:DNA-directed DNA polymerase activity"/>
    <property type="evidence" value="ECO:0007669"/>
    <property type="project" value="UniProtKB-KW"/>
</dbReference>
<dbReference type="InterPro" id="IPR041931">
    <property type="entry name" value="DNA_pol3_alpha_thumb_dom"/>
</dbReference>
<dbReference type="InterPro" id="IPR004365">
    <property type="entry name" value="NA-bd_OB_tRNA"/>
</dbReference>
<dbReference type="NCBIfam" id="TIGR00594">
    <property type="entry name" value="polc"/>
    <property type="match status" value="1"/>
</dbReference>
<evidence type="ECO:0000313" key="13">
    <source>
        <dbReference type="Proteomes" id="UP000284177"/>
    </source>
</evidence>
<dbReference type="Pfam" id="PF17657">
    <property type="entry name" value="DNA_pol3_finger"/>
    <property type="match status" value="1"/>
</dbReference>
<keyword evidence="7" id="KW-0235">DNA replication</keyword>
<comment type="similarity">
    <text evidence="2">Belongs to the DNA polymerase type-C family. DnaE subfamily.</text>
</comment>
<evidence type="ECO:0000256" key="9">
    <source>
        <dbReference type="ARBA" id="ARBA00025611"/>
    </source>
</evidence>
<keyword evidence="8" id="KW-0239">DNA-directed DNA polymerase</keyword>
<dbReference type="GO" id="GO:0003676">
    <property type="term" value="F:nucleic acid binding"/>
    <property type="evidence" value="ECO:0007669"/>
    <property type="project" value="InterPro"/>
</dbReference>
<gene>
    <name evidence="12" type="ORF">BET03_09120</name>
</gene>
<dbReference type="EC" id="2.7.7.7" evidence="3"/>
<dbReference type="NCBIfam" id="NF005298">
    <property type="entry name" value="PRK06826.1"/>
    <property type="match status" value="1"/>
</dbReference>
<evidence type="ECO:0000256" key="1">
    <source>
        <dbReference type="ARBA" id="ARBA00004496"/>
    </source>
</evidence>
<name>A0A419T7Q2_9FIRM</name>
<accession>A0A419T7Q2</accession>
<dbReference type="EMBL" id="MCIB01000006">
    <property type="protein sequence ID" value="RKD33408.1"/>
    <property type="molecule type" value="Genomic_DNA"/>
</dbReference>
<keyword evidence="5" id="KW-0808">Transferase</keyword>
<dbReference type="CDD" id="cd12113">
    <property type="entry name" value="PHP_PolIIIA_DnaE3"/>
    <property type="match status" value="1"/>
</dbReference>
<dbReference type="InterPro" id="IPR004013">
    <property type="entry name" value="PHP_dom"/>
</dbReference>
<dbReference type="InterPro" id="IPR011708">
    <property type="entry name" value="DNA_pol3_alpha_NTPase_dom"/>
</dbReference>
<dbReference type="OrthoDB" id="9803237at2"/>
<comment type="catalytic activity">
    <reaction evidence="10">
        <text>DNA(n) + a 2'-deoxyribonucleoside 5'-triphosphate = DNA(n+1) + diphosphate</text>
        <dbReference type="Rhea" id="RHEA:22508"/>
        <dbReference type="Rhea" id="RHEA-COMP:17339"/>
        <dbReference type="Rhea" id="RHEA-COMP:17340"/>
        <dbReference type="ChEBI" id="CHEBI:33019"/>
        <dbReference type="ChEBI" id="CHEBI:61560"/>
        <dbReference type="ChEBI" id="CHEBI:173112"/>
        <dbReference type="EC" id="2.7.7.7"/>
    </reaction>
</comment>
<evidence type="ECO:0000256" key="5">
    <source>
        <dbReference type="ARBA" id="ARBA00022679"/>
    </source>
</evidence>
<dbReference type="AlphaFoldDB" id="A0A419T7Q2"/>
<sequence length="1159" mass="132613">MSKDKFVHLHVHTEYSLLDGASRIKNLISRVKELGMDSVAITDHGAMFGIVQFYKEAVRQGIKPIIGCEVYISKGKYTEKDPKRDKNQYHLVLLAENQKGYSNLIKIVSEGYVNGFYYKPRVDSSVLEKYNEGIIALSACLAGEVQHHLLNNNYKKAKEVALRYNNIFGQGNFYLELQDHGIREQKIINQELIKLSRETNIPLVATNDVHYINKEDAKVHDVLLCIQTGKTIDEEDRMKFPTSEFYLKSLDEMEKLFPKEAIENTVKIAERCNVDFDFNTLHLPEYKVPEGYTNSEYLRKLCYEGLEKRYETVTEEAKKRLEHELNVIESMGYVDYFLIVWDFIKYAKDNNIMVGPGRGSAAGSLVSYCLGIIDIDPLKYGLIFERFLNPERVTMPDIDIDFCYERREEVIDYVVRKYGEDRVAQIATFGTMAARGAIRDVGRALNISYGKVDLIAKQIPMELGMTIDKALGINNKLKEMYEEDEEVKELIDLSRAVEGLPRHTSTHAAGVVISKLPVTDYVPLSRNNDCITTQFTMTELEELGLLKMDFLGLRTLTVIRNAINLVEQNHGIKIDFSNSNYDDPNVYKLFSKGDTLGIFQFESSGMRQFLKELKPTSFENIVAANSLFRPGPMKQIPTYIENKNNPEKIKYLHPKLEPILSVTYGCMVYQEQVMQIVRDIGGFSMGRSDLVRRAMGKKKMDVMEKERRHFIYGKKNESGEIEISGAIRNGVDEEIANKIYDQMIDFAKYAFNKSHSAAYAVLAYQTAWLKYYYPVEFFAALISSVMGNSNSVSLYIQECKRLRIKILPPDINESYRDFTVSDGKIRFGLAAVKNVGDSAIDAIVKEREENGKFISFTEFCQRVDIKHLNKRTVESLIKCGAFDSLGVYRSQLLAIYEKLLDGIHQDKKRNIDGQFSLFDSLDISNGPNMIEDDLPDIKEFPERTLLAMEKEMLGVYISGHPLSSYSSELKRISTVNSSEINEISENVEEKNHASTLKDGSRVIMGGIIVEKKNKITKNNNMMAFATFEDLYGTVDLIIFPATYDKYSKYIEEDNIVVVEGRLSISEEENPKIICEKITPLVKTNKEKLYLKVPRNKSLNLLNNLKVILSRHSGNIPVYVYIEKDKKTIMADRNYWVNVEDENLIRELEKILGKDCIKVC</sequence>
<dbReference type="Gene3D" id="1.10.10.1600">
    <property type="entry name" value="Bacterial DNA polymerase III alpha subunit, thumb domain"/>
    <property type="match status" value="1"/>
</dbReference>
<dbReference type="Pfam" id="PF01336">
    <property type="entry name" value="tRNA_anti-codon"/>
    <property type="match status" value="1"/>
</dbReference>
<dbReference type="NCBIfam" id="NF004226">
    <property type="entry name" value="PRK05673.1"/>
    <property type="match status" value="1"/>
</dbReference>
<comment type="subcellular location">
    <subcellularLocation>
        <location evidence="1">Cytoplasm</location>
    </subcellularLocation>
</comment>
<keyword evidence="13" id="KW-1185">Reference proteome</keyword>
<evidence type="ECO:0000256" key="8">
    <source>
        <dbReference type="ARBA" id="ARBA00022932"/>
    </source>
</evidence>
<organism evidence="12 13">
    <name type="scientific">Thermohalobacter berrensis</name>
    <dbReference type="NCBI Taxonomy" id="99594"/>
    <lineage>
        <taxon>Bacteria</taxon>
        <taxon>Bacillati</taxon>
        <taxon>Bacillota</taxon>
        <taxon>Tissierellia</taxon>
        <taxon>Tissierellales</taxon>
        <taxon>Thermohalobacteraceae</taxon>
        <taxon>Thermohalobacter</taxon>
    </lineage>
</organism>
<evidence type="ECO:0000256" key="2">
    <source>
        <dbReference type="ARBA" id="ARBA00009496"/>
    </source>
</evidence>
<evidence type="ECO:0000313" key="12">
    <source>
        <dbReference type="EMBL" id="RKD33408.1"/>
    </source>
</evidence>
<dbReference type="Pfam" id="PF02811">
    <property type="entry name" value="PHP"/>
    <property type="match status" value="1"/>
</dbReference>
<keyword evidence="6" id="KW-0548">Nucleotidyltransferase</keyword>
<dbReference type="GO" id="GO:0008408">
    <property type="term" value="F:3'-5' exonuclease activity"/>
    <property type="evidence" value="ECO:0007669"/>
    <property type="project" value="InterPro"/>
</dbReference>
<dbReference type="Pfam" id="PF14579">
    <property type="entry name" value="HHH_6"/>
    <property type="match status" value="1"/>
</dbReference>
<dbReference type="InterPro" id="IPR003141">
    <property type="entry name" value="Pol/His_phosphatase_N"/>
</dbReference>
<feature type="domain" description="Polymerase/histidinol phosphatase N-terminal" evidence="11">
    <location>
        <begin position="7"/>
        <end position="74"/>
    </location>
</feature>
<dbReference type="InterPro" id="IPR004805">
    <property type="entry name" value="DnaE2/DnaE/PolC"/>
</dbReference>
<evidence type="ECO:0000256" key="6">
    <source>
        <dbReference type="ARBA" id="ARBA00022695"/>
    </source>
</evidence>
<dbReference type="CDD" id="cd04485">
    <property type="entry name" value="DnaE_OBF"/>
    <property type="match status" value="1"/>
</dbReference>
<dbReference type="InterPro" id="IPR029460">
    <property type="entry name" value="DNAPol_HHH"/>
</dbReference>
<reference evidence="12 13" key="1">
    <citation type="submission" date="2016-08" db="EMBL/GenBank/DDBJ databases">
        <title>Novel Firmicutes and Novel Genomes.</title>
        <authorList>
            <person name="Poppleton D.I."/>
            <person name="Gribaldo S."/>
        </authorList>
    </citation>
    <scope>NUCLEOTIDE SEQUENCE [LARGE SCALE GENOMIC DNA]</scope>
    <source>
        <strain evidence="12 13">CTT3</strain>
    </source>
</reference>
<dbReference type="Gene3D" id="3.20.20.140">
    <property type="entry name" value="Metal-dependent hydrolases"/>
    <property type="match status" value="1"/>
</dbReference>
<dbReference type="RefSeq" id="WP_120167730.1">
    <property type="nucleotide sequence ID" value="NZ_MCIB01000006.1"/>
</dbReference>
<dbReference type="PANTHER" id="PTHR32294">
    <property type="entry name" value="DNA POLYMERASE III SUBUNIT ALPHA"/>
    <property type="match status" value="1"/>
</dbReference>
<evidence type="ECO:0000259" key="11">
    <source>
        <dbReference type="SMART" id="SM00481"/>
    </source>
</evidence>
<evidence type="ECO:0000256" key="7">
    <source>
        <dbReference type="ARBA" id="ARBA00022705"/>
    </source>
</evidence>
<dbReference type="Pfam" id="PF07733">
    <property type="entry name" value="DNA_pol3_alpha"/>
    <property type="match status" value="1"/>
</dbReference>
<evidence type="ECO:0000256" key="3">
    <source>
        <dbReference type="ARBA" id="ARBA00012417"/>
    </source>
</evidence>
<dbReference type="InterPro" id="IPR016195">
    <property type="entry name" value="Pol/histidinol_Pase-like"/>
</dbReference>
<dbReference type="Proteomes" id="UP000284177">
    <property type="component" value="Unassembled WGS sequence"/>
</dbReference>
<evidence type="ECO:0000256" key="4">
    <source>
        <dbReference type="ARBA" id="ARBA00019114"/>
    </source>
</evidence>
<comment type="function">
    <text evidence="9">DNA polymerase III is a complex, multichain enzyme responsible for most of the replicative synthesis in bacteria. This DNA polymerase also exhibits 3' to 5' exonuclease activity. The alpha chain is the DNA polymerase.</text>
</comment>
<dbReference type="GO" id="GO:0006260">
    <property type="term" value="P:DNA replication"/>
    <property type="evidence" value="ECO:0007669"/>
    <property type="project" value="UniProtKB-KW"/>
</dbReference>
<proteinExistence type="inferred from homology"/>
<comment type="caution">
    <text evidence="12">The sequence shown here is derived from an EMBL/GenBank/DDBJ whole genome shotgun (WGS) entry which is preliminary data.</text>
</comment>
<dbReference type="SMART" id="SM00481">
    <property type="entry name" value="POLIIIAc"/>
    <property type="match status" value="1"/>
</dbReference>
<dbReference type="SUPFAM" id="SSF89550">
    <property type="entry name" value="PHP domain-like"/>
    <property type="match status" value="1"/>
</dbReference>
<dbReference type="Gene3D" id="1.10.150.870">
    <property type="match status" value="1"/>
</dbReference>
<dbReference type="PANTHER" id="PTHR32294:SF0">
    <property type="entry name" value="DNA POLYMERASE III SUBUNIT ALPHA"/>
    <property type="match status" value="1"/>
</dbReference>